<keyword evidence="1" id="KW-0175">Coiled coil</keyword>
<feature type="transmembrane region" description="Helical" evidence="2">
    <location>
        <begin position="314"/>
        <end position="335"/>
    </location>
</feature>
<dbReference type="AlphaFoldDB" id="A0A6B9ZCX9"/>
<dbReference type="Proteomes" id="UP000476411">
    <property type="component" value="Chromosome"/>
</dbReference>
<feature type="transmembrane region" description="Helical" evidence="2">
    <location>
        <begin position="192"/>
        <end position="214"/>
    </location>
</feature>
<evidence type="ECO:0000259" key="6">
    <source>
        <dbReference type="Pfam" id="PF12760"/>
    </source>
</evidence>
<keyword evidence="2" id="KW-0812">Transmembrane</keyword>
<feature type="domain" description="7TM-DISM receptor extracellular" evidence="5">
    <location>
        <begin position="46"/>
        <end position="175"/>
    </location>
</feature>
<dbReference type="InterPro" id="IPR011622">
    <property type="entry name" value="7TMR_DISM_rcpt_extracell_dom2"/>
</dbReference>
<feature type="transmembrane region" description="Helical" evidence="2">
    <location>
        <begin position="289"/>
        <end position="308"/>
    </location>
</feature>
<keyword evidence="3" id="KW-0732">Signal</keyword>
<feature type="transmembrane region" description="Helical" evidence="2">
    <location>
        <begin position="342"/>
        <end position="365"/>
    </location>
</feature>
<feature type="chain" id="PRO_5025612445" evidence="3">
    <location>
        <begin position="27"/>
        <end position="621"/>
    </location>
</feature>
<organism evidence="7 8">
    <name type="scientific">Chitinophaga agri</name>
    <dbReference type="NCBI Taxonomy" id="2703787"/>
    <lineage>
        <taxon>Bacteria</taxon>
        <taxon>Pseudomonadati</taxon>
        <taxon>Bacteroidota</taxon>
        <taxon>Chitinophagia</taxon>
        <taxon>Chitinophagales</taxon>
        <taxon>Chitinophagaceae</taxon>
        <taxon>Chitinophaga</taxon>
    </lineage>
</organism>
<proteinExistence type="predicted"/>
<evidence type="ECO:0000259" key="5">
    <source>
        <dbReference type="Pfam" id="PF07696"/>
    </source>
</evidence>
<evidence type="ECO:0000313" key="7">
    <source>
        <dbReference type="EMBL" id="QHS59174.1"/>
    </source>
</evidence>
<reference evidence="7 8" key="1">
    <citation type="submission" date="2020-01" db="EMBL/GenBank/DDBJ databases">
        <title>Complete genome sequence of Chitinophaga sp. H33E-04 isolated from quinoa roots.</title>
        <authorList>
            <person name="Weon H.-Y."/>
            <person name="Lee S.A."/>
        </authorList>
    </citation>
    <scope>NUCLEOTIDE SEQUENCE [LARGE SCALE GENOMIC DNA]</scope>
    <source>
        <strain evidence="7 8">H33E-04</strain>
    </source>
</reference>
<evidence type="ECO:0000256" key="1">
    <source>
        <dbReference type="SAM" id="Coils"/>
    </source>
</evidence>
<accession>A0A6B9ZCX9</accession>
<feature type="transmembrane region" description="Helical" evidence="2">
    <location>
        <begin position="258"/>
        <end position="277"/>
    </location>
</feature>
<name>A0A6B9ZCX9_9BACT</name>
<dbReference type="KEGG" id="chih:GWR21_06100"/>
<dbReference type="Pfam" id="PF12760">
    <property type="entry name" value="Zn_ribbon_IS1595"/>
    <property type="match status" value="1"/>
</dbReference>
<gene>
    <name evidence="7" type="ORF">GWR21_06100</name>
</gene>
<dbReference type="Gene3D" id="2.60.40.2380">
    <property type="match status" value="1"/>
</dbReference>
<dbReference type="Pfam" id="PF07696">
    <property type="entry name" value="7TMR-DISMED2"/>
    <property type="match status" value="1"/>
</dbReference>
<feature type="transmembrane region" description="Helical" evidence="2">
    <location>
        <begin position="371"/>
        <end position="393"/>
    </location>
</feature>
<protein>
    <submittedName>
        <fullName evidence="7">Chromosome partitioning protein ParA</fullName>
    </submittedName>
</protein>
<feature type="coiled-coil region" evidence="1">
    <location>
        <begin position="425"/>
        <end position="477"/>
    </location>
</feature>
<feature type="signal peptide" evidence="3">
    <location>
        <begin position="1"/>
        <end position="26"/>
    </location>
</feature>
<dbReference type="Pfam" id="PF07695">
    <property type="entry name" value="7TMR-DISM_7TM"/>
    <property type="match status" value="1"/>
</dbReference>
<keyword evidence="2" id="KW-1133">Transmembrane helix</keyword>
<dbReference type="InterPro" id="IPR024442">
    <property type="entry name" value="Transposase_Zn_ribbon"/>
</dbReference>
<dbReference type="EMBL" id="CP048113">
    <property type="protein sequence ID" value="QHS59174.1"/>
    <property type="molecule type" value="Genomic_DNA"/>
</dbReference>
<dbReference type="RefSeq" id="WP_162330873.1">
    <property type="nucleotide sequence ID" value="NZ_CP048113.1"/>
</dbReference>
<keyword evidence="2" id="KW-0472">Membrane</keyword>
<evidence type="ECO:0000259" key="4">
    <source>
        <dbReference type="Pfam" id="PF07695"/>
    </source>
</evidence>
<feature type="domain" description="7TM-DISM receptor extracellular" evidence="4">
    <location>
        <begin position="191"/>
        <end position="394"/>
    </location>
</feature>
<feature type="transmembrane region" description="Helical" evidence="2">
    <location>
        <begin position="221"/>
        <end position="246"/>
    </location>
</feature>
<dbReference type="InterPro" id="IPR011623">
    <property type="entry name" value="7TMR_DISM_rcpt_extracell_dom1"/>
</dbReference>
<sequence>MACFYVRSTLYLTVIYCCCFLTCLQAQRPAHIDHNTAEYIFTYDEIHWLEDSAGTISFSEVRARDATGAFQPNPYYYPKNFNTRSAYWFKVRLTVSGPAVKNQRLIEFYDQTINDITLYLPAVNGVYTAAHAGAGQPFAARLYRHKNFEFLIPELSAGTYVYYVRIKSLNEINFIMVYRSVERFINYALVEYITYGLFYGMILVFCLYNLLMLLATRLSHYLYYVLYIVSVGVYEMSTDGIAFQFIWPGAPALNEYMYGISLYCMSMFALIFARTLLRVKRQSPALYRLLNWIIIIRTLYFAVCLLLRKEWFIYKFLDLIPLFAAFCSGFIIWYKGFKPARFFVLGNAFLFIGAIVKLITVLGFVKGVSGVVGHYSMVFGFVLEMVLFSFSIGDQVRLFRKEKKQAQDDAFFHMQHNLKLQASVNQQLEEQVAARTRQLEIQSREIQEQAQEIARMNRLLEKDNAALKTNIEKITDARITSAELTFEEFSQKYPDQEKCYQFLADLKWSDGFACRKCGYTNYSKGRKPFSRRCNKCAYEESPMHDTIFENNRIPINKAFYIVYLVFTTKGHISSYQIAEKTGMRQGTCWAYATRVKNLLEMEGVVAKRNKKASWTDLIRKT</sequence>
<evidence type="ECO:0000256" key="2">
    <source>
        <dbReference type="SAM" id="Phobius"/>
    </source>
</evidence>
<feature type="domain" description="Transposase zinc-ribbon" evidence="6">
    <location>
        <begin position="494"/>
        <end position="538"/>
    </location>
</feature>
<evidence type="ECO:0000313" key="8">
    <source>
        <dbReference type="Proteomes" id="UP000476411"/>
    </source>
</evidence>
<evidence type="ECO:0000256" key="3">
    <source>
        <dbReference type="SAM" id="SignalP"/>
    </source>
</evidence>
<keyword evidence="8" id="KW-1185">Reference proteome</keyword>